<gene>
    <name evidence="1" type="primary">ORF219180</name>
</gene>
<feature type="non-terminal residue" evidence="1">
    <location>
        <position position="80"/>
    </location>
</feature>
<reference evidence="1" key="1">
    <citation type="submission" date="2014-12" db="EMBL/GenBank/DDBJ databases">
        <title>Insight into the proteome of Arion vulgaris.</title>
        <authorList>
            <person name="Aradska J."/>
            <person name="Bulat T."/>
            <person name="Smidak R."/>
            <person name="Sarate P."/>
            <person name="Gangsoo J."/>
            <person name="Sialana F."/>
            <person name="Bilban M."/>
            <person name="Lubec G."/>
        </authorList>
    </citation>
    <scope>NUCLEOTIDE SEQUENCE</scope>
    <source>
        <tissue evidence="1">Skin</tissue>
    </source>
</reference>
<feature type="non-terminal residue" evidence="1">
    <location>
        <position position="1"/>
    </location>
</feature>
<evidence type="ECO:0000313" key="1">
    <source>
        <dbReference type="EMBL" id="CEK98622.1"/>
    </source>
</evidence>
<name>A0A0B7C0A8_9EUPU</name>
<protein>
    <submittedName>
        <fullName evidence="1">Uncharacterized protein</fullName>
    </submittedName>
</protein>
<accession>A0A0B7C0A8</accession>
<sequence>DEGIKLMPGGIYSEATSYNPRHQVGDGKGVVGRLRIVDGHLMPCVSQSEKTFTIDNYLDQKLQSFKRIDDKPLLKLTKAQ</sequence>
<dbReference type="AlphaFoldDB" id="A0A0B7C0A8"/>
<dbReference type="EMBL" id="HACG01051751">
    <property type="protein sequence ID" value="CEK98622.1"/>
    <property type="molecule type" value="Transcribed_RNA"/>
</dbReference>
<organism evidence="1">
    <name type="scientific">Arion vulgaris</name>
    <dbReference type="NCBI Taxonomy" id="1028688"/>
    <lineage>
        <taxon>Eukaryota</taxon>
        <taxon>Metazoa</taxon>
        <taxon>Spiralia</taxon>
        <taxon>Lophotrochozoa</taxon>
        <taxon>Mollusca</taxon>
        <taxon>Gastropoda</taxon>
        <taxon>Heterobranchia</taxon>
        <taxon>Euthyneura</taxon>
        <taxon>Panpulmonata</taxon>
        <taxon>Eupulmonata</taxon>
        <taxon>Stylommatophora</taxon>
        <taxon>Helicina</taxon>
        <taxon>Arionoidea</taxon>
        <taxon>Arionidae</taxon>
        <taxon>Arion</taxon>
    </lineage>
</organism>
<proteinExistence type="predicted"/>